<feature type="domain" description="EF-hand" evidence="5">
    <location>
        <begin position="151"/>
        <end position="186"/>
    </location>
</feature>
<dbReference type="PROSITE" id="PS00018">
    <property type="entry name" value="EF_HAND_1"/>
    <property type="match status" value="2"/>
</dbReference>
<dbReference type="OrthoDB" id="2015333at2759"/>
<feature type="region of interest" description="Disordered" evidence="3">
    <location>
        <begin position="898"/>
        <end position="989"/>
    </location>
</feature>
<dbReference type="GO" id="GO:0016197">
    <property type="term" value="P:endosomal transport"/>
    <property type="evidence" value="ECO:0007669"/>
    <property type="project" value="TreeGrafter"/>
</dbReference>
<feature type="compositionally biased region" description="Basic and acidic residues" evidence="3">
    <location>
        <begin position="445"/>
        <end position="455"/>
    </location>
</feature>
<feature type="domain" description="EH" evidence="4">
    <location>
        <begin position="116"/>
        <end position="207"/>
    </location>
</feature>
<dbReference type="PROSITE" id="PS50031">
    <property type="entry name" value="EH"/>
    <property type="match status" value="2"/>
</dbReference>
<feature type="region of interest" description="Disordered" evidence="3">
    <location>
        <begin position="280"/>
        <end position="653"/>
    </location>
</feature>
<dbReference type="GO" id="GO:0005737">
    <property type="term" value="C:cytoplasm"/>
    <property type="evidence" value="ECO:0007669"/>
    <property type="project" value="TreeGrafter"/>
</dbReference>
<feature type="compositionally biased region" description="Low complexity" evidence="3">
    <location>
        <begin position="616"/>
        <end position="632"/>
    </location>
</feature>
<feature type="region of interest" description="Disordered" evidence="3">
    <location>
        <begin position="851"/>
        <end position="871"/>
    </location>
</feature>
<dbReference type="SMART" id="SM00054">
    <property type="entry name" value="EFh"/>
    <property type="match status" value="2"/>
</dbReference>
<reference evidence="7" key="1">
    <citation type="journal article" date="2010" name="Nature">
        <title>The Amphimedon queenslandica genome and the evolution of animal complexity.</title>
        <authorList>
            <person name="Srivastava M."/>
            <person name="Simakov O."/>
            <person name="Chapman J."/>
            <person name="Fahey B."/>
            <person name="Gauthier M.E."/>
            <person name="Mitros T."/>
            <person name="Richards G.S."/>
            <person name="Conaco C."/>
            <person name="Dacre M."/>
            <person name="Hellsten U."/>
            <person name="Larroux C."/>
            <person name="Putnam N.H."/>
            <person name="Stanke M."/>
            <person name="Adamska M."/>
            <person name="Darling A."/>
            <person name="Degnan S.M."/>
            <person name="Oakley T.H."/>
            <person name="Plachetzki D.C."/>
            <person name="Zhai Y."/>
            <person name="Adamski M."/>
            <person name="Calcino A."/>
            <person name="Cummins S.F."/>
            <person name="Goodstein D.M."/>
            <person name="Harris C."/>
            <person name="Jackson D.J."/>
            <person name="Leys S.P."/>
            <person name="Shu S."/>
            <person name="Woodcroft B.J."/>
            <person name="Vervoort M."/>
            <person name="Kosik K.S."/>
            <person name="Manning G."/>
            <person name="Degnan B.M."/>
            <person name="Rokhsar D.S."/>
        </authorList>
    </citation>
    <scope>NUCLEOTIDE SEQUENCE [LARGE SCALE GENOMIC DNA]</scope>
</reference>
<keyword evidence="2" id="KW-0175">Coiled coil</keyword>
<evidence type="ECO:0000259" key="4">
    <source>
        <dbReference type="PROSITE" id="PS50031"/>
    </source>
</evidence>
<accession>A0A1X7V228</accession>
<evidence type="ECO:0000256" key="3">
    <source>
        <dbReference type="SAM" id="MobiDB-lite"/>
    </source>
</evidence>
<gene>
    <name evidence="6" type="primary">100631739</name>
</gene>
<feature type="compositionally biased region" description="Low complexity" evidence="3">
    <location>
        <begin position="280"/>
        <end position="292"/>
    </location>
</feature>
<feature type="compositionally biased region" description="Basic and acidic residues" evidence="3">
    <location>
        <begin position="945"/>
        <end position="959"/>
    </location>
</feature>
<dbReference type="InterPro" id="IPR011992">
    <property type="entry name" value="EF-hand-dom_pair"/>
</dbReference>
<dbReference type="EnsemblMetazoa" id="XM_003385865.3">
    <property type="protein sequence ID" value="XP_003385913.1"/>
    <property type="gene ID" value="LOC100631739"/>
</dbReference>
<dbReference type="Gene3D" id="1.10.238.10">
    <property type="entry name" value="EF-hand"/>
    <property type="match status" value="2"/>
</dbReference>
<dbReference type="KEGG" id="aqu:100631739"/>
<feature type="compositionally biased region" description="Acidic residues" evidence="3">
    <location>
        <begin position="430"/>
        <end position="444"/>
    </location>
</feature>
<feature type="compositionally biased region" description="Basic and acidic residues" evidence="3">
    <location>
        <begin position="675"/>
        <end position="692"/>
    </location>
</feature>
<dbReference type="InterPro" id="IPR018247">
    <property type="entry name" value="EF_Hand_1_Ca_BS"/>
</dbReference>
<feature type="compositionally biased region" description="Basic and acidic residues" evidence="3">
    <location>
        <begin position="463"/>
        <end position="477"/>
    </location>
</feature>
<feature type="compositionally biased region" description="Polar residues" evidence="3">
    <location>
        <begin position="961"/>
        <end position="974"/>
    </location>
</feature>
<dbReference type="Pfam" id="PF12763">
    <property type="entry name" value="EH"/>
    <property type="match status" value="2"/>
</dbReference>
<dbReference type="InterPro" id="IPR002048">
    <property type="entry name" value="EF_hand_dom"/>
</dbReference>
<dbReference type="PROSITE" id="PS50222">
    <property type="entry name" value="EF_HAND_2"/>
    <property type="match status" value="2"/>
</dbReference>
<feature type="compositionally biased region" description="Basic and acidic residues" evidence="3">
    <location>
        <begin position="574"/>
        <end position="587"/>
    </location>
</feature>
<dbReference type="OMA" id="YANAPEM"/>
<evidence type="ECO:0000259" key="5">
    <source>
        <dbReference type="PROSITE" id="PS50222"/>
    </source>
</evidence>
<feature type="compositionally biased region" description="Basic and acidic residues" evidence="3">
    <location>
        <begin position="314"/>
        <end position="325"/>
    </location>
</feature>
<keyword evidence="1" id="KW-0106">Calcium</keyword>
<evidence type="ECO:0000256" key="2">
    <source>
        <dbReference type="SAM" id="Coils"/>
    </source>
</evidence>
<dbReference type="CDD" id="cd00052">
    <property type="entry name" value="EH"/>
    <property type="match status" value="2"/>
</dbReference>
<dbReference type="InParanoid" id="A0A1X7V228"/>
<dbReference type="Proteomes" id="UP000007879">
    <property type="component" value="Unassembled WGS sequence"/>
</dbReference>
<dbReference type="EnsemblMetazoa" id="Aqu2.1.34310_001">
    <property type="protein sequence ID" value="Aqu2.1.34310_001"/>
    <property type="gene ID" value="Aqu2.1.34310"/>
</dbReference>
<feature type="domain" description="EH" evidence="4">
    <location>
        <begin position="11"/>
        <end position="96"/>
    </location>
</feature>
<dbReference type="SUPFAM" id="SSF47473">
    <property type="entry name" value="EF-hand"/>
    <property type="match status" value="2"/>
</dbReference>
<feature type="compositionally biased region" description="Pro residues" evidence="3">
    <location>
        <begin position="397"/>
        <end position="412"/>
    </location>
</feature>
<dbReference type="AlphaFoldDB" id="A0A1X7V228"/>
<feature type="compositionally biased region" description="Polar residues" evidence="3">
    <location>
        <begin position="337"/>
        <end position="352"/>
    </location>
</feature>
<dbReference type="GO" id="GO:0005509">
    <property type="term" value="F:calcium ion binding"/>
    <property type="evidence" value="ECO:0007669"/>
    <property type="project" value="InterPro"/>
</dbReference>
<name>A0A1X7V228_AMPQE</name>
<dbReference type="eggNOG" id="KOG0998">
    <property type="taxonomic scope" value="Eukaryota"/>
</dbReference>
<feature type="coiled-coil region" evidence="2">
    <location>
        <begin position="715"/>
        <end position="749"/>
    </location>
</feature>
<organism evidence="6">
    <name type="scientific">Amphimedon queenslandica</name>
    <name type="common">Sponge</name>
    <dbReference type="NCBI Taxonomy" id="400682"/>
    <lineage>
        <taxon>Eukaryota</taxon>
        <taxon>Metazoa</taxon>
        <taxon>Porifera</taxon>
        <taxon>Demospongiae</taxon>
        <taxon>Heteroscleromorpha</taxon>
        <taxon>Haplosclerida</taxon>
        <taxon>Niphatidae</taxon>
        <taxon>Amphimedon</taxon>
    </lineage>
</organism>
<feature type="compositionally biased region" description="Basic and acidic residues" evidence="3">
    <location>
        <begin position="898"/>
        <end position="936"/>
    </location>
</feature>
<keyword evidence="7" id="KW-1185">Reference proteome</keyword>
<reference evidence="6" key="2">
    <citation type="submission" date="2017-05" db="UniProtKB">
        <authorList>
            <consortium name="EnsemblMetazoa"/>
        </authorList>
    </citation>
    <scope>IDENTIFICATION</scope>
</reference>
<proteinExistence type="predicted"/>
<feature type="region of interest" description="Disordered" evidence="3">
    <location>
        <begin position="671"/>
        <end position="692"/>
    </location>
</feature>
<dbReference type="SMART" id="SM00027">
    <property type="entry name" value="EH"/>
    <property type="match status" value="2"/>
</dbReference>
<feature type="compositionally biased region" description="Low complexity" evidence="3">
    <location>
        <begin position="300"/>
        <end position="313"/>
    </location>
</feature>
<evidence type="ECO:0000313" key="7">
    <source>
        <dbReference type="Proteomes" id="UP000007879"/>
    </source>
</evidence>
<dbReference type="STRING" id="400682.A0A1X7V228"/>
<feature type="domain" description="EF-hand" evidence="5">
    <location>
        <begin position="46"/>
        <end position="81"/>
    </location>
</feature>
<dbReference type="GO" id="GO:0005886">
    <property type="term" value="C:plasma membrane"/>
    <property type="evidence" value="ECO:0007669"/>
    <property type="project" value="TreeGrafter"/>
</dbReference>
<feature type="compositionally biased region" description="Low complexity" evidence="3">
    <location>
        <begin position="514"/>
        <end position="527"/>
    </location>
</feature>
<evidence type="ECO:0000256" key="1">
    <source>
        <dbReference type="ARBA" id="ARBA00022837"/>
    </source>
</evidence>
<feature type="compositionally biased region" description="Pro residues" evidence="3">
    <location>
        <begin position="353"/>
        <end position="370"/>
    </location>
</feature>
<dbReference type="GO" id="GO:0006897">
    <property type="term" value="P:endocytosis"/>
    <property type="evidence" value="ECO:0007669"/>
    <property type="project" value="TreeGrafter"/>
</dbReference>
<protein>
    <submittedName>
        <fullName evidence="6">Uncharacterized protein</fullName>
    </submittedName>
</protein>
<sequence length="989" mass="111817">MASEGSTFLLSNKQFSNYFVYYHEMVPDGELLSGSRAREFFMLSNLSMEVLSNIWRLSDINEDGMLDAAEFAVALHLTQTCLAGSPLPPSLPPDLLSLIQKVTNPNGYISPSKNNQVLKCQSAFLSFCENVNNKGYLTAEAARYLLTNSQLSKAHLFHIWKLADADKDGRLSFEEFVISMHLIFVAKLDQPLPIHLNNITLLPDEFNLTAKRVAALVSEKPSCRESTPPPSIPMFVVPTEYPYISTVFKSIPPERFKNGKFDSFVGNPFIMNNTASNEQLHSSTSSLHSSHLSHSESAEISRLSSSRHSSVKSLVEERDEPKMLKAESVGIDEESSSKSINSPDVDSSSPQVFSPPPTQSGFPVTPPPRDASPLTKSTPTPPPTITVFSPTHSEGRPPVPPPPMYESKPPPSQSREEDTPPPVPPPPAESDGEEEEEEEEEVDEEAAKAELEEISRASNKFLSENKNREEVPREPYKDPYANAPEMKTASQKGLSAVITDISSTGEAPPTVDPQQNGSQGSQGSQSSLDFLAQLEGLEAEIMNVLDDTNSFDPNAPPPPPENKTKIMPVVQKPSKVDEPDSPFEKKSYTLPSPTKARLGSGGSGSLLLRTERRGSARSSSDSSSEPSPSPRRYTVAASPARKKIATANRNSAILDDLDDMFSAELASIDNLLESKQSEEKKAEERRKKESFDLQLMEKRASETHNLPGLSVSSVEELARKREEESARKLKEWEEEMKQIEETALKKYEEDKKVKLSDEEATRKLEAEWDEMLEQESKNMKEAWVIRAQKLKEREEREKLQEEMRKKMLEEQQKEVTIEEWIKIMEEKKVKDMSPEERVQYEQRKKAWIQRRREKEEKQKREMEEKLQKSREKMVAEIMRVRNVEEEVKQKRLDSDKLRELEEEQLRREAEERKQRVEIAKQRKEEEKMRELEESKSKAKSAIAARWEKQVKGRDAKDYRSTVLSSSPLQTGSTGSREKDRLARRLGNLK</sequence>
<dbReference type="PANTHER" id="PTHR11216">
    <property type="entry name" value="EH DOMAIN"/>
    <property type="match status" value="1"/>
</dbReference>
<dbReference type="InterPro" id="IPR000261">
    <property type="entry name" value="EH_dom"/>
</dbReference>
<evidence type="ECO:0000313" key="6">
    <source>
        <dbReference type="EnsemblMetazoa" id="Aqu2.1.34310_001"/>
    </source>
</evidence>